<feature type="domain" description="EGF-like" evidence="7">
    <location>
        <begin position="19"/>
        <end position="57"/>
    </location>
</feature>
<dbReference type="InterPro" id="IPR000742">
    <property type="entry name" value="EGF"/>
</dbReference>
<dbReference type="PROSITE" id="PS00022">
    <property type="entry name" value="EGF_1"/>
    <property type="match status" value="1"/>
</dbReference>
<feature type="signal peptide" evidence="6">
    <location>
        <begin position="1"/>
        <end position="20"/>
    </location>
</feature>
<keyword evidence="6" id="KW-0732">Signal</keyword>
<comment type="caution">
    <text evidence="9">The sequence shown here is derived from an EMBL/GenBank/DDBJ whole genome shotgun (WGS) entry which is preliminary data.</text>
</comment>
<evidence type="ECO:0000313" key="10">
    <source>
        <dbReference type="Proteomes" id="UP001374579"/>
    </source>
</evidence>
<evidence type="ECO:0000256" key="6">
    <source>
        <dbReference type="SAM" id="SignalP"/>
    </source>
</evidence>
<gene>
    <name evidence="8" type="ORF">V1264_023264</name>
    <name evidence="9" type="ORF">V1264_023265</name>
</gene>
<name>A0AAN9BB10_9CAEN</name>
<organism evidence="9 10">
    <name type="scientific">Littorina saxatilis</name>
    <dbReference type="NCBI Taxonomy" id="31220"/>
    <lineage>
        <taxon>Eukaryota</taxon>
        <taxon>Metazoa</taxon>
        <taxon>Spiralia</taxon>
        <taxon>Lophotrochozoa</taxon>
        <taxon>Mollusca</taxon>
        <taxon>Gastropoda</taxon>
        <taxon>Caenogastropoda</taxon>
        <taxon>Littorinimorpha</taxon>
        <taxon>Littorinoidea</taxon>
        <taxon>Littorinidae</taxon>
        <taxon>Littorina</taxon>
    </lineage>
</organism>
<dbReference type="Proteomes" id="UP001374579">
    <property type="component" value="Unassembled WGS sequence"/>
</dbReference>
<dbReference type="Gene3D" id="2.10.25.10">
    <property type="entry name" value="Laminin"/>
    <property type="match status" value="1"/>
</dbReference>
<keyword evidence="10" id="KW-1185">Reference proteome</keyword>
<dbReference type="SUPFAM" id="SSF57196">
    <property type="entry name" value="EGF/Laminin"/>
    <property type="match status" value="1"/>
</dbReference>
<evidence type="ECO:0000259" key="7">
    <source>
        <dbReference type="PROSITE" id="PS50026"/>
    </source>
</evidence>
<evidence type="ECO:0000313" key="8">
    <source>
        <dbReference type="EMBL" id="KAK7100284.1"/>
    </source>
</evidence>
<protein>
    <recommendedName>
        <fullName evidence="7">EGF-like domain-containing protein</fullName>
    </recommendedName>
</protein>
<dbReference type="FunFam" id="2.10.25.10:FF:000095">
    <property type="entry name" value="Notch, isoform B"/>
    <property type="match status" value="1"/>
</dbReference>
<feature type="chain" id="PRO_5044711000" description="EGF-like domain-containing protein" evidence="6">
    <location>
        <begin position="21"/>
        <end position="198"/>
    </location>
</feature>
<proteinExistence type="predicted"/>
<evidence type="ECO:0000256" key="3">
    <source>
        <dbReference type="ARBA" id="ARBA00023157"/>
    </source>
</evidence>
<dbReference type="SMART" id="SM00181">
    <property type="entry name" value="EGF"/>
    <property type="match status" value="1"/>
</dbReference>
<dbReference type="PROSITE" id="PS50026">
    <property type="entry name" value="EGF_3"/>
    <property type="match status" value="1"/>
</dbReference>
<feature type="compositionally biased region" description="Basic and acidic residues" evidence="5">
    <location>
        <begin position="155"/>
        <end position="198"/>
    </location>
</feature>
<accession>A0AAN9BB10</accession>
<keyword evidence="3 4" id="KW-1015">Disulfide bond</keyword>
<dbReference type="PROSITE" id="PS01186">
    <property type="entry name" value="EGF_2"/>
    <property type="match status" value="1"/>
</dbReference>
<feature type="disulfide bond" evidence="4">
    <location>
        <begin position="47"/>
        <end position="56"/>
    </location>
</feature>
<evidence type="ECO:0000256" key="4">
    <source>
        <dbReference type="PROSITE-ProRule" id="PRU00076"/>
    </source>
</evidence>
<evidence type="ECO:0000256" key="1">
    <source>
        <dbReference type="ARBA" id="ARBA00022536"/>
    </source>
</evidence>
<feature type="disulfide bond" evidence="4">
    <location>
        <begin position="28"/>
        <end position="45"/>
    </location>
</feature>
<comment type="caution">
    <text evidence="4">Lacks conserved residue(s) required for the propagation of feature annotation.</text>
</comment>
<dbReference type="AlphaFoldDB" id="A0AAN9BB10"/>
<reference evidence="9 10" key="1">
    <citation type="submission" date="2024-02" db="EMBL/GenBank/DDBJ databases">
        <title>Chromosome-scale genome assembly of the rough periwinkle Littorina saxatilis.</title>
        <authorList>
            <person name="De Jode A."/>
            <person name="Faria R."/>
            <person name="Formenti G."/>
            <person name="Sims Y."/>
            <person name="Smith T.P."/>
            <person name="Tracey A."/>
            <person name="Wood J.M.D."/>
            <person name="Zagrodzka Z.B."/>
            <person name="Johannesson K."/>
            <person name="Butlin R.K."/>
            <person name="Leder E.H."/>
        </authorList>
    </citation>
    <scope>NUCLEOTIDE SEQUENCE [LARGE SCALE GENOMIC DNA]</scope>
    <source>
        <strain evidence="9">Snail1</strain>
        <tissue evidence="9">Muscle</tissue>
    </source>
</reference>
<dbReference type="EMBL" id="JBAMIC010000011">
    <property type="protein sequence ID" value="KAK7100285.1"/>
    <property type="molecule type" value="Genomic_DNA"/>
</dbReference>
<evidence type="ECO:0000256" key="5">
    <source>
        <dbReference type="SAM" id="MobiDB-lite"/>
    </source>
</evidence>
<evidence type="ECO:0000313" key="9">
    <source>
        <dbReference type="EMBL" id="KAK7100285.1"/>
    </source>
</evidence>
<dbReference type="CDD" id="cd00054">
    <property type="entry name" value="EGF_CA"/>
    <property type="match status" value="1"/>
</dbReference>
<keyword evidence="1 4" id="KW-0245">EGF-like domain</keyword>
<feature type="region of interest" description="Disordered" evidence="5">
    <location>
        <begin position="148"/>
        <end position="198"/>
    </location>
</feature>
<dbReference type="EMBL" id="JBAMIC010000011">
    <property type="protein sequence ID" value="KAK7100284.1"/>
    <property type="molecule type" value="Genomic_DNA"/>
</dbReference>
<keyword evidence="2" id="KW-0677">Repeat</keyword>
<evidence type="ECO:0000256" key="2">
    <source>
        <dbReference type="ARBA" id="ARBA00022737"/>
    </source>
</evidence>
<sequence length="198" mass="21700">MISFIITGGVLFAFSSLASGQMCSPNPCQNEGDCVPLHDENKFKCNCLFGFSGETCEIPSRCTFKHIVHGVNDTADIDIVKLSGLNLTDIDACKQKCHDTAGCRAVEVKLGGCNVYRQVPLTVPDIVVMTSEKERVFAIRRCFKRKTSSSTATSKKNENSKKDASASDEKPKSTSRDEKTSPQKDKSTRKPDDAHTEL</sequence>